<protein>
    <submittedName>
        <fullName evidence="1">LRR-RLK</fullName>
    </submittedName>
</protein>
<dbReference type="EMBL" id="GGEC01050865">
    <property type="protein sequence ID" value="MBX31349.1"/>
    <property type="molecule type" value="Transcribed_RNA"/>
</dbReference>
<proteinExistence type="predicted"/>
<sequence>MTQQSTRFNWISKHKLSLKVKKSSFFQMLIKCKFQFKIYEKKLTCVCLVFKFNQSLKYITQEKKTCFKCRLQGNYGHKHQCGDFMSLVVTFE</sequence>
<organism evidence="1">
    <name type="scientific">Rhizophora mucronata</name>
    <name type="common">Asiatic mangrove</name>
    <dbReference type="NCBI Taxonomy" id="61149"/>
    <lineage>
        <taxon>Eukaryota</taxon>
        <taxon>Viridiplantae</taxon>
        <taxon>Streptophyta</taxon>
        <taxon>Embryophyta</taxon>
        <taxon>Tracheophyta</taxon>
        <taxon>Spermatophyta</taxon>
        <taxon>Magnoliopsida</taxon>
        <taxon>eudicotyledons</taxon>
        <taxon>Gunneridae</taxon>
        <taxon>Pentapetalae</taxon>
        <taxon>rosids</taxon>
        <taxon>fabids</taxon>
        <taxon>Malpighiales</taxon>
        <taxon>Rhizophoraceae</taxon>
        <taxon>Rhizophora</taxon>
    </lineage>
</organism>
<accession>A0A2P2MMA0</accession>
<dbReference type="AlphaFoldDB" id="A0A2P2MMA0"/>
<name>A0A2P2MMA0_RHIMU</name>
<reference evidence="1" key="1">
    <citation type="submission" date="2018-02" db="EMBL/GenBank/DDBJ databases">
        <title>Rhizophora mucronata_Transcriptome.</title>
        <authorList>
            <person name="Meera S.P."/>
            <person name="Sreeshan A."/>
            <person name="Augustine A."/>
        </authorList>
    </citation>
    <scope>NUCLEOTIDE SEQUENCE</scope>
    <source>
        <tissue evidence="1">Leaf</tissue>
    </source>
</reference>
<evidence type="ECO:0000313" key="1">
    <source>
        <dbReference type="EMBL" id="MBX31349.1"/>
    </source>
</evidence>